<reference evidence="1" key="2">
    <citation type="submission" date="2020-09" db="EMBL/GenBank/DDBJ databases">
        <authorList>
            <person name="Sun Q."/>
            <person name="Kim S."/>
        </authorList>
    </citation>
    <scope>NUCLEOTIDE SEQUENCE</scope>
    <source>
        <strain evidence="1">KCTC 42651</strain>
    </source>
</reference>
<name>A0A919CQP8_9PROT</name>
<keyword evidence="2" id="KW-1185">Reference proteome</keyword>
<dbReference type="EMBL" id="BMZS01000008">
    <property type="protein sequence ID" value="GHD56004.1"/>
    <property type="molecule type" value="Genomic_DNA"/>
</dbReference>
<sequence length="164" mass="18558">MNLRDLLGLVAGSSVEDWTILFRPTFRHRVVATTKADGSPDRLQSDEHLVAFSYRPNIAVTMAYGLVEQGAYTLPPSNPFAQENARTRHLDIFLEGRLAHRETVVAVDRQRCLLPMPRDWNPPIAIPVMQYSLVRLVHDLAGPPTDYDEYFANAGMKRSDTPWP</sequence>
<gene>
    <name evidence="1" type="ORF">GCM10017083_35570</name>
</gene>
<dbReference type="RefSeq" id="WP_189992078.1">
    <property type="nucleotide sequence ID" value="NZ_BMZS01000008.1"/>
</dbReference>
<organism evidence="1 2">
    <name type="scientific">Thalassobaculum fulvum</name>
    <dbReference type="NCBI Taxonomy" id="1633335"/>
    <lineage>
        <taxon>Bacteria</taxon>
        <taxon>Pseudomonadati</taxon>
        <taxon>Pseudomonadota</taxon>
        <taxon>Alphaproteobacteria</taxon>
        <taxon>Rhodospirillales</taxon>
        <taxon>Thalassobaculaceae</taxon>
        <taxon>Thalassobaculum</taxon>
    </lineage>
</organism>
<proteinExistence type="predicted"/>
<evidence type="ECO:0000313" key="2">
    <source>
        <dbReference type="Proteomes" id="UP000630353"/>
    </source>
</evidence>
<protein>
    <submittedName>
        <fullName evidence="1">Uncharacterized protein</fullName>
    </submittedName>
</protein>
<reference evidence="1" key="1">
    <citation type="journal article" date="2014" name="Int. J. Syst. Evol. Microbiol.">
        <title>Complete genome sequence of Corynebacterium casei LMG S-19264T (=DSM 44701T), isolated from a smear-ripened cheese.</title>
        <authorList>
            <consortium name="US DOE Joint Genome Institute (JGI-PGF)"/>
            <person name="Walter F."/>
            <person name="Albersmeier A."/>
            <person name="Kalinowski J."/>
            <person name="Ruckert C."/>
        </authorList>
    </citation>
    <scope>NUCLEOTIDE SEQUENCE</scope>
    <source>
        <strain evidence="1">KCTC 42651</strain>
    </source>
</reference>
<dbReference type="AlphaFoldDB" id="A0A919CQP8"/>
<accession>A0A919CQP8</accession>
<dbReference type="Proteomes" id="UP000630353">
    <property type="component" value="Unassembled WGS sequence"/>
</dbReference>
<comment type="caution">
    <text evidence="1">The sequence shown here is derived from an EMBL/GenBank/DDBJ whole genome shotgun (WGS) entry which is preliminary data.</text>
</comment>
<evidence type="ECO:0000313" key="1">
    <source>
        <dbReference type="EMBL" id="GHD56004.1"/>
    </source>
</evidence>